<proteinExistence type="predicted"/>
<organism evidence="1 2">
    <name type="scientific">Lysobacter soyae</name>
    <dbReference type="NCBI Taxonomy" id="2764185"/>
    <lineage>
        <taxon>Bacteria</taxon>
        <taxon>Pseudomonadati</taxon>
        <taxon>Pseudomonadota</taxon>
        <taxon>Gammaproteobacteria</taxon>
        <taxon>Lysobacterales</taxon>
        <taxon>Lysobacteraceae</taxon>
        <taxon>Lysobacter</taxon>
    </lineage>
</organism>
<evidence type="ECO:0000313" key="2">
    <source>
        <dbReference type="Proteomes" id="UP000824755"/>
    </source>
</evidence>
<protein>
    <recommendedName>
        <fullName evidence="3">PilZ domain-containing protein</fullName>
    </recommendedName>
</protein>
<evidence type="ECO:0008006" key="3">
    <source>
        <dbReference type="Google" id="ProtNLM"/>
    </source>
</evidence>
<dbReference type="RefSeq" id="WP_220380560.1">
    <property type="nucleotide sequence ID" value="NZ_CP080544.1"/>
</dbReference>
<reference evidence="1 2" key="1">
    <citation type="submission" date="2021-08" db="EMBL/GenBank/DDBJ databases">
        <title>Lysobacter sp. strain CJ11 Genome sequencing and assembly.</title>
        <authorList>
            <person name="Kim I."/>
        </authorList>
    </citation>
    <scope>NUCLEOTIDE SEQUENCE [LARGE SCALE GENOMIC DNA]</scope>
    <source>
        <strain evidence="1 2">CJ11</strain>
    </source>
</reference>
<gene>
    <name evidence="1" type="ORF">H8L67_04540</name>
</gene>
<evidence type="ECO:0000313" key="1">
    <source>
        <dbReference type="EMBL" id="QYR53753.1"/>
    </source>
</evidence>
<keyword evidence="2" id="KW-1185">Reference proteome</keyword>
<accession>A0ABX8WSE7</accession>
<dbReference type="Proteomes" id="UP000824755">
    <property type="component" value="Chromosome"/>
</dbReference>
<dbReference type="EMBL" id="CP080544">
    <property type="protein sequence ID" value="QYR53753.1"/>
    <property type="molecule type" value="Genomic_DNA"/>
</dbReference>
<sequence length="107" mass="11327">MTTSGYIVYLFPPAIEALGAPALPLMQKGEGEGAEHFFVCKEVDTAGALVELTIEGKDANGQVTDIELMIPMNMVRMIVSAHGDGAGFGFRVRTPEEMATAPANLSL</sequence>
<name>A0ABX8WSE7_9GAMM</name>